<dbReference type="PROSITE" id="PS01031">
    <property type="entry name" value="SHSP"/>
    <property type="match status" value="1"/>
</dbReference>
<dbReference type="Gene3D" id="2.60.40.790">
    <property type="match status" value="1"/>
</dbReference>
<reference evidence="5 6" key="1">
    <citation type="submission" date="2019-12" db="EMBL/GenBank/DDBJ databases">
        <title>Nesterenkonia muleiensis sp. nov., a novel actinobacterium isolated from sap of Populus euphratica.</title>
        <authorList>
            <person name="Wang R."/>
        </authorList>
    </citation>
    <scope>NUCLEOTIDE SEQUENCE [LARGE SCALE GENOMIC DNA]</scope>
    <source>
        <strain evidence="5 6">F10</strain>
    </source>
</reference>
<dbReference type="OrthoDB" id="5242916at2"/>
<dbReference type="PANTHER" id="PTHR11527">
    <property type="entry name" value="HEAT-SHOCK PROTEIN 20 FAMILY MEMBER"/>
    <property type="match status" value="1"/>
</dbReference>
<evidence type="ECO:0000313" key="5">
    <source>
        <dbReference type="EMBL" id="MVT26821.1"/>
    </source>
</evidence>
<dbReference type="AlphaFoldDB" id="A0A7K1ULC3"/>
<dbReference type="Proteomes" id="UP000460157">
    <property type="component" value="Unassembled WGS sequence"/>
</dbReference>
<evidence type="ECO:0000256" key="2">
    <source>
        <dbReference type="RuleBase" id="RU003616"/>
    </source>
</evidence>
<evidence type="ECO:0000256" key="1">
    <source>
        <dbReference type="PROSITE-ProRule" id="PRU00285"/>
    </source>
</evidence>
<comment type="caution">
    <text evidence="5">The sequence shown here is derived from an EMBL/GenBank/DDBJ whole genome shotgun (WGS) entry which is preliminary data.</text>
</comment>
<dbReference type="EMBL" id="WRPM01000072">
    <property type="protein sequence ID" value="MVT26821.1"/>
    <property type="molecule type" value="Genomic_DNA"/>
</dbReference>
<dbReference type="SUPFAM" id="SSF49764">
    <property type="entry name" value="HSP20-like chaperones"/>
    <property type="match status" value="1"/>
</dbReference>
<evidence type="ECO:0000256" key="3">
    <source>
        <dbReference type="SAM" id="MobiDB-lite"/>
    </source>
</evidence>
<dbReference type="CDD" id="cd06464">
    <property type="entry name" value="ACD_sHsps-like"/>
    <property type="match status" value="1"/>
</dbReference>
<accession>A0A7K1ULC3</accession>
<dbReference type="Pfam" id="PF00011">
    <property type="entry name" value="HSP20"/>
    <property type="match status" value="1"/>
</dbReference>
<dbReference type="InterPro" id="IPR008978">
    <property type="entry name" value="HSP20-like_chaperone"/>
</dbReference>
<feature type="region of interest" description="Disordered" evidence="3">
    <location>
        <begin position="138"/>
        <end position="159"/>
    </location>
</feature>
<dbReference type="InterPro" id="IPR031107">
    <property type="entry name" value="Small_HSP"/>
</dbReference>
<name>A0A7K1ULC3_9MICC</name>
<dbReference type="InterPro" id="IPR002068">
    <property type="entry name" value="A-crystallin/Hsp20_dom"/>
</dbReference>
<keyword evidence="6" id="KW-1185">Reference proteome</keyword>
<gene>
    <name evidence="5" type="ORF">GNZ21_10705</name>
</gene>
<feature type="domain" description="SHSP" evidence="4">
    <location>
        <begin position="31"/>
        <end position="141"/>
    </location>
</feature>
<protein>
    <submittedName>
        <fullName evidence="5">Hsp20 family protein</fullName>
    </submittedName>
</protein>
<evidence type="ECO:0000259" key="4">
    <source>
        <dbReference type="PROSITE" id="PS01031"/>
    </source>
</evidence>
<evidence type="ECO:0000313" key="6">
    <source>
        <dbReference type="Proteomes" id="UP000460157"/>
    </source>
</evidence>
<comment type="similarity">
    <text evidence="1 2">Belongs to the small heat shock protein (HSP20) family.</text>
</comment>
<proteinExistence type="inferred from homology"/>
<dbReference type="RefSeq" id="WP_157324153.1">
    <property type="nucleotide sequence ID" value="NZ_BMFX01000004.1"/>
</dbReference>
<sequence>MINTPLTRLDPFSVFDDMVRSIRSPLAQEVQRNSGFVPAVDAHRDGENLVLQADLPGIDPENDVSVELTGRTLTISGERRSQTEAEGLREVRYGSFSRTVTLPADVDENSITAEYTHGVLKVVVPGVYAEEKPHRIRISSSGAEATEVSGQEEKKEIDA</sequence>
<organism evidence="5 6">
    <name type="scientific">Nesterenkonia alkaliphila</name>
    <dbReference type="NCBI Taxonomy" id="1463631"/>
    <lineage>
        <taxon>Bacteria</taxon>
        <taxon>Bacillati</taxon>
        <taxon>Actinomycetota</taxon>
        <taxon>Actinomycetes</taxon>
        <taxon>Micrococcales</taxon>
        <taxon>Micrococcaceae</taxon>
        <taxon>Nesterenkonia</taxon>
    </lineage>
</organism>